<dbReference type="InterPro" id="IPR036390">
    <property type="entry name" value="WH_DNA-bd_sf"/>
</dbReference>
<dbReference type="CDD" id="cd00090">
    <property type="entry name" value="HTH_ARSR"/>
    <property type="match status" value="1"/>
</dbReference>
<dbReference type="PANTHER" id="PTHR33154:SF18">
    <property type="entry name" value="ARSENICAL RESISTANCE OPERON REPRESSOR"/>
    <property type="match status" value="1"/>
</dbReference>
<dbReference type="InterPro" id="IPR036388">
    <property type="entry name" value="WH-like_DNA-bd_sf"/>
</dbReference>
<dbReference type="PRINTS" id="PR00778">
    <property type="entry name" value="HTHARSR"/>
</dbReference>
<name>A0A0B7MMW1_9FIRM</name>
<evidence type="ECO:0000313" key="6">
    <source>
        <dbReference type="Proteomes" id="UP000046155"/>
    </source>
</evidence>
<gene>
    <name evidence="5" type="ORF">SSCH_350035</name>
</gene>
<feature type="domain" description="HTH arsR-type" evidence="4">
    <location>
        <begin position="38"/>
        <end position="131"/>
    </location>
</feature>
<reference evidence="6" key="1">
    <citation type="submission" date="2015-01" db="EMBL/GenBank/DDBJ databases">
        <authorList>
            <person name="Manzoor Shahid"/>
            <person name="Zubair Saima"/>
        </authorList>
    </citation>
    <scope>NUCLEOTIDE SEQUENCE [LARGE SCALE GENOMIC DNA]</scope>
    <source>
        <strain evidence="6">Sp3</strain>
    </source>
</reference>
<organism evidence="5 6">
    <name type="scientific">Syntrophaceticus schinkii</name>
    <dbReference type="NCBI Taxonomy" id="499207"/>
    <lineage>
        <taxon>Bacteria</taxon>
        <taxon>Bacillati</taxon>
        <taxon>Bacillota</taxon>
        <taxon>Clostridia</taxon>
        <taxon>Thermoanaerobacterales</taxon>
        <taxon>Thermoanaerobacterales Family III. Incertae Sedis</taxon>
        <taxon>Syntrophaceticus</taxon>
    </lineage>
</organism>
<sequence>MLKERLAVTAKVEFFSSFTSNNIDIMIKKEGEEVSEDYVDRVLAEYAAKFQVLADPLRLKIIILLREGEKCVCELVDALGQKQPLISYHLKMMNEVGLIQRRTEGTWSYYSLNQDVQEWIRGCCRFLTAKDIIGKR</sequence>
<dbReference type="GO" id="GO:0003700">
    <property type="term" value="F:DNA-binding transcription factor activity"/>
    <property type="evidence" value="ECO:0007669"/>
    <property type="project" value="InterPro"/>
</dbReference>
<evidence type="ECO:0000256" key="1">
    <source>
        <dbReference type="ARBA" id="ARBA00023015"/>
    </source>
</evidence>
<dbReference type="PANTHER" id="PTHR33154">
    <property type="entry name" value="TRANSCRIPTIONAL REGULATOR, ARSR FAMILY"/>
    <property type="match status" value="1"/>
</dbReference>
<dbReference type="SUPFAM" id="SSF46785">
    <property type="entry name" value="Winged helix' DNA-binding domain"/>
    <property type="match status" value="1"/>
</dbReference>
<dbReference type="AlphaFoldDB" id="A0A0B7MMW1"/>
<evidence type="ECO:0000256" key="2">
    <source>
        <dbReference type="ARBA" id="ARBA00023125"/>
    </source>
</evidence>
<proteinExistence type="predicted"/>
<dbReference type="NCBIfam" id="NF033788">
    <property type="entry name" value="HTH_metalloreg"/>
    <property type="match status" value="1"/>
</dbReference>
<evidence type="ECO:0000313" key="5">
    <source>
        <dbReference type="EMBL" id="CEO89052.1"/>
    </source>
</evidence>
<dbReference type="GO" id="GO:0003677">
    <property type="term" value="F:DNA binding"/>
    <property type="evidence" value="ECO:0007669"/>
    <property type="project" value="UniProtKB-KW"/>
</dbReference>
<evidence type="ECO:0000256" key="3">
    <source>
        <dbReference type="ARBA" id="ARBA00023163"/>
    </source>
</evidence>
<keyword evidence="2" id="KW-0238">DNA-binding</keyword>
<keyword evidence="1" id="KW-0805">Transcription regulation</keyword>
<keyword evidence="3" id="KW-0804">Transcription</keyword>
<accession>A0A0B7MMW1</accession>
<dbReference type="Proteomes" id="UP000046155">
    <property type="component" value="Unassembled WGS sequence"/>
</dbReference>
<protein>
    <submittedName>
        <fullName evidence="5">Putative Bacterial regulatory proteins, ArsR family</fullName>
    </submittedName>
</protein>
<dbReference type="PROSITE" id="PS50987">
    <property type="entry name" value="HTH_ARSR_2"/>
    <property type="match status" value="1"/>
</dbReference>
<dbReference type="Gene3D" id="1.10.10.10">
    <property type="entry name" value="Winged helix-like DNA-binding domain superfamily/Winged helix DNA-binding domain"/>
    <property type="match status" value="1"/>
</dbReference>
<dbReference type="EMBL" id="CDRZ01000231">
    <property type="protein sequence ID" value="CEO89052.1"/>
    <property type="molecule type" value="Genomic_DNA"/>
</dbReference>
<dbReference type="InterPro" id="IPR011991">
    <property type="entry name" value="ArsR-like_HTH"/>
</dbReference>
<dbReference type="InterPro" id="IPR051081">
    <property type="entry name" value="HTH_MetalResp_TranReg"/>
</dbReference>
<dbReference type="Pfam" id="PF01022">
    <property type="entry name" value="HTH_5"/>
    <property type="match status" value="1"/>
</dbReference>
<dbReference type="SMART" id="SM00418">
    <property type="entry name" value="HTH_ARSR"/>
    <property type="match status" value="1"/>
</dbReference>
<evidence type="ECO:0000259" key="4">
    <source>
        <dbReference type="PROSITE" id="PS50987"/>
    </source>
</evidence>
<dbReference type="InterPro" id="IPR001845">
    <property type="entry name" value="HTH_ArsR_DNA-bd_dom"/>
</dbReference>
<keyword evidence="6" id="KW-1185">Reference proteome</keyword>